<protein>
    <recommendedName>
        <fullName evidence="3">Transposase zinc-ribbon domain-containing protein</fullName>
    </recommendedName>
</protein>
<evidence type="ECO:0000313" key="2">
    <source>
        <dbReference type="Proteomes" id="UP000037210"/>
    </source>
</evidence>
<dbReference type="EMBL" id="LFWZ01000022">
    <property type="protein sequence ID" value="KON30746.1"/>
    <property type="molecule type" value="Genomic_DNA"/>
</dbReference>
<proteinExistence type="predicted"/>
<comment type="caution">
    <text evidence="1">The sequence shown here is derived from an EMBL/GenBank/DDBJ whole genome shotgun (WGS) entry which is preliminary data.</text>
</comment>
<accession>A0A0M0BR75</accession>
<reference evidence="1 2" key="1">
    <citation type="submission" date="2015-06" db="EMBL/GenBank/DDBJ databases">
        <title>New insights into the roles of widespread benthic archaea in carbon and nitrogen cycling.</title>
        <authorList>
            <person name="Lazar C.S."/>
            <person name="Baker B.J."/>
            <person name="Seitz K.W."/>
            <person name="Hyde A.S."/>
            <person name="Dick G.J."/>
            <person name="Hinrichs K.-U."/>
            <person name="Teske A.P."/>
        </authorList>
    </citation>
    <scope>NUCLEOTIDE SEQUENCE [LARGE SCALE GENOMIC DNA]</scope>
    <source>
        <strain evidence="1">DG-45</strain>
    </source>
</reference>
<dbReference type="AlphaFoldDB" id="A0A0M0BR75"/>
<evidence type="ECO:0000313" key="1">
    <source>
        <dbReference type="EMBL" id="KON30746.1"/>
    </source>
</evidence>
<gene>
    <name evidence="1" type="ORF">AC482_03045</name>
</gene>
<sequence length="64" mass="7616">MRLWETLKLLRHSRPRPKFCPRCEGHNIYPASMPGILPTTYRCRDCGYQGPLVLEIDRDRDETR</sequence>
<dbReference type="Proteomes" id="UP000037210">
    <property type="component" value="Unassembled WGS sequence"/>
</dbReference>
<organism evidence="1 2">
    <name type="scientific">miscellaneous Crenarchaeota group-15 archaeon DG-45</name>
    <dbReference type="NCBI Taxonomy" id="1685127"/>
    <lineage>
        <taxon>Archaea</taxon>
        <taxon>Candidatus Bathyarchaeota</taxon>
        <taxon>MCG-15</taxon>
    </lineage>
</organism>
<name>A0A0M0BR75_9ARCH</name>
<evidence type="ECO:0008006" key="3">
    <source>
        <dbReference type="Google" id="ProtNLM"/>
    </source>
</evidence>